<protein>
    <submittedName>
        <fullName evidence="1">Uncharacterized protein</fullName>
    </submittedName>
</protein>
<dbReference type="Proteomes" id="UP000265703">
    <property type="component" value="Unassembled WGS sequence"/>
</dbReference>
<sequence length="78" mass="9426">MPNSEYFCLFYKCNVKSHYNMNLSWPPTGNIKEKRRSSLFPAIYLLNYVPDELYILLWISDILMECLFKDLFKKSDFE</sequence>
<dbReference type="AlphaFoldDB" id="A0A397SLY8"/>
<organism evidence="1 2">
    <name type="scientific">Glomus cerebriforme</name>
    <dbReference type="NCBI Taxonomy" id="658196"/>
    <lineage>
        <taxon>Eukaryota</taxon>
        <taxon>Fungi</taxon>
        <taxon>Fungi incertae sedis</taxon>
        <taxon>Mucoromycota</taxon>
        <taxon>Glomeromycotina</taxon>
        <taxon>Glomeromycetes</taxon>
        <taxon>Glomerales</taxon>
        <taxon>Glomeraceae</taxon>
        <taxon>Glomus</taxon>
    </lineage>
</organism>
<keyword evidence="2" id="KW-1185">Reference proteome</keyword>
<reference evidence="1 2" key="1">
    <citation type="submission" date="2018-06" db="EMBL/GenBank/DDBJ databases">
        <title>Comparative genomics reveals the genomic features of Rhizophagus irregularis, R. cerebriforme, R. diaphanum and Gigaspora rosea, and their symbiotic lifestyle signature.</title>
        <authorList>
            <person name="Morin E."/>
            <person name="San Clemente H."/>
            <person name="Chen E.C.H."/>
            <person name="De La Providencia I."/>
            <person name="Hainaut M."/>
            <person name="Kuo A."/>
            <person name="Kohler A."/>
            <person name="Murat C."/>
            <person name="Tang N."/>
            <person name="Roy S."/>
            <person name="Loubradou J."/>
            <person name="Henrissat B."/>
            <person name="Grigoriev I.V."/>
            <person name="Corradi N."/>
            <person name="Roux C."/>
            <person name="Martin F.M."/>
        </authorList>
    </citation>
    <scope>NUCLEOTIDE SEQUENCE [LARGE SCALE GENOMIC DNA]</scope>
    <source>
        <strain evidence="1 2">DAOM 227022</strain>
    </source>
</reference>
<evidence type="ECO:0000313" key="1">
    <source>
        <dbReference type="EMBL" id="RIA87048.1"/>
    </source>
</evidence>
<comment type="caution">
    <text evidence="1">The sequence shown here is derived from an EMBL/GenBank/DDBJ whole genome shotgun (WGS) entry which is preliminary data.</text>
</comment>
<name>A0A397SLY8_9GLOM</name>
<accession>A0A397SLY8</accession>
<dbReference type="OrthoDB" id="2434061at2759"/>
<proteinExistence type="predicted"/>
<gene>
    <name evidence="1" type="ORF">C1645_828339</name>
</gene>
<evidence type="ECO:0000313" key="2">
    <source>
        <dbReference type="Proteomes" id="UP000265703"/>
    </source>
</evidence>
<dbReference type="EMBL" id="QKYT01000329">
    <property type="protein sequence ID" value="RIA87048.1"/>
    <property type="molecule type" value="Genomic_DNA"/>
</dbReference>